<proteinExistence type="predicted"/>
<dbReference type="InterPro" id="IPR013568">
    <property type="entry name" value="SEFIR_dom"/>
</dbReference>
<protein>
    <submittedName>
        <fullName evidence="3">CHAT domain-containing protein</fullName>
    </submittedName>
</protein>
<dbReference type="Gene3D" id="3.40.50.300">
    <property type="entry name" value="P-loop containing nucleotide triphosphate hydrolases"/>
    <property type="match status" value="1"/>
</dbReference>
<sequence length="1437" mass="154631">MSASDLVGVAVSVEHRVEASARQRPVRVFISYAHESDEHQEAVRQLWTMLRTKARIDARLDLAMADRRLDWVTWMQQEAVDADFVIVVASPAYRRRAEGDPEPDDGRGVQFEAALLRELFYTDRRAWLPKLLPVVLPGQSAEGVPLWLSPQTCTRYEVTDFTLAGTEALVRTILGKPRHLVPELGPEPDLPPLTGGADSASEPSRPATPLAVGLRTEVVLRVAEVDGQLVTGLTVAGTPLGEHAAGLPYGVAMVWTALPGEGAAAAERLASAGRQLTTAMFDEGMLGHLVGFVHHSAFGSTVDVIVVADETTADLPYELLQLPDGRPLVTAPGVSVTRRLAGVTRSPARPLPGPLKILAAVAAPAETRTSNPPLDVEAEMQAILDSAGAVGRSGDAQVTILEVGALEQIGQALREDQYHVLHLSAHGSPTSIELETEDGDPVQVDAQRLVETLRGSGRPLPLIVLSSCAGAASEQGLAATLVRHGADRVIGMQTSVTDDYATVLAAALYRSLVTDPSASVATALGRARREVEEHYALLARAEGRIRRPEYAIATLLAAGDDPPLRDPALTAEPLREPTVAPSGRSVRELPVNYLIGRRTELRTVLSVLRGTPAAVDRFGAVSGVAVTGVGGIGKTAVAGRTISRLRQQSWAVVVHDGRWNPPQLFGATADALLATPGGAEVSRALADPGVDDGVKLQIITDLLAQVRLVLVFDDFEQNLTSGGHAFSDPAFEGVFTALCDAADEGRLLVTCRHPVPGHDATLLHLPMPPLTPSELRRMFLRLPGLRSLEADDRRLVARTIGGHPRLIEFVDALLRDGRSNLRFVAAKLRTVARNHHVDLAPGRNPRQVVSQAVLLGSRDILLEELLTHVSDEERELLLQAALSSVPLALPDLAFARYGDTPTEGQQQKTTEYAHRLLDLTLFSPAPEDQVTVHPWISEALRPHQGEELAERHDRAYRMHHQHLTGERGRFDDIVEAGRHLAALARYDELTGLGLMAPRLGIGTLATAALLGELTAAIPTDHRGHQILLGREAVALLAAGNLRAGGERLHRLHRANGQRVEADPDNAEAQRSLFVSHNNLGNLAMTLGDTTTASNHYRNSLTIAQYLAETNPSNAQAQRDLSISHNKLGNLAMTLGDTTTASNHYLADLTIAQHLAETDPGNAQAQRDLSVTHGKLGDLAMTLGDTTTASNHYLADLTIAQHLAETNPSNAQAQRDLSVTHEKLGELAMTLGDTTAASNHYRNSLTIRQHLAEPDPSNAQAQRDLSISHNKLGDLAMTLGDTTAASNHYRNSLTIRQHLAETDPSNAQAQRDLSVSHNRLGDLAMTLGDTTTASNHYLADLTIAQHLAETNPDNAQTQRDLSISHNRLGDLAMTLGDTTTASNHYRNSLTIRQHLAERDPSNAQAQREMAMLRDKLSGLVSVPAQPGPPDHDRQAGQR</sequence>
<evidence type="ECO:0000256" key="1">
    <source>
        <dbReference type="SAM" id="MobiDB-lite"/>
    </source>
</evidence>
<feature type="region of interest" description="Disordered" evidence="1">
    <location>
        <begin position="182"/>
        <end position="208"/>
    </location>
</feature>
<dbReference type="RefSeq" id="WP_196201335.1">
    <property type="nucleotide sequence ID" value="NZ_JADPUN010000130.1"/>
</dbReference>
<dbReference type="Pfam" id="PF08357">
    <property type="entry name" value="SEFIR"/>
    <property type="match status" value="1"/>
</dbReference>
<dbReference type="PROSITE" id="PS51534">
    <property type="entry name" value="SEFIR"/>
    <property type="match status" value="1"/>
</dbReference>
<evidence type="ECO:0000313" key="3">
    <source>
        <dbReference type="EMBL" id="MBF9129713.1"/>
    </source>
</evidence>
<dbReference type="SUPFAM" id="SSF52540">
    <property type="entry name" value="P-loop containing nucleoside triphosphate hydrolases"/>
    <property type="match status" value="1"/>
</dbReference>
<gene>
    <name evidence="3" type="ORF">I0C86_12200</name>
</gene>
<dbReference type="InterPro" id="IPR024983">
    <property type="entry name" value="CHAT_dom"/>
</dbReference>
<dbReference type="InterPro" id="IPR011990">
    <property type="entry name" value="TPR-like_helical_dom_sf"/>
</dbReference>
<dbReference type="Gene3D" id="1.25.40.10">
    <property type="entry name" value="Tetratricopeptide repeat domain"/>
    <property type="match status" value="3"/>
</dbReference>
<dbReference type="InterPro" id="IPR019734">
    <property type="entry name" value="TPR_rpt"/>
</dbReference>
<feature type="region of interest" description="Disordered" evidence="1">
    <location>
        <begin position="1416"/>
        <end position="1437"/>
    </location>
</feature>
<accession>A0ABS0GUP5</accession>
<dbReference type="Gene3D" id="3.40.50.11530">
    <property type="match status" value="1"/>
</dbReference>
<comment type="caution">
    <text evidence="3">The sequence shown here is derived from an EMBL/GenBank/DDBJ whole genome shotgun (WGS) entry which is preliminary data.</text>
</comment>
<evidence type="ECO:0000313" key="4">
    <source>
        <dbReference type="Proteomes" id="UP000638560"/>
    </source>
</evidence>
<keyword evidence="4" id="KW-1185">Reference proteome</keyword>
<dbReference type="InterPro" id="IPR027417">
    <property type="entry name" value="P-loop_NTPase"/>
</dbReference>
<name>A0ABS0GUP5_9ACTN</name>
<dbReference type="SUPFAM" id="SSF48452">
    <property type="entry name" value="TPR-like"/>
    <property type="match status" value="2"/>
</dbReference>
<feature type="compositionally biased region" description="Basic and acidic residues" evidence="1">
    <location>
        <begin position="1428"/>
        <end position="1437"/>
    </location>
</feature>
<dbReference type="EMBL" id="JADPUN010000130">
    <property type="protein sequence ID" value="MBF9129713.1"/>
    <property type="molecule type" value="Genomic_DNA"/>
</dbReference>
<reference evidence="3 4" key="1">
    <citation type="submission" date="2020-11" db="EMBL/GenBank/DDBJ databases">
        <title>A novel isolate from a Black sea contaminated sediment with potential to produce alkanes: Plantactinospora alkalitolerans sp. nov.</title>
        <authorList>
            <person name="Carro L."/>
            <person name="Veyisoglu A."/>
            <person name="Guven K."/>
            <person name="Schumann P."/>
            <person name="Klenk H.-P."/>
            <person name="Sahin N."/>
        </authorList>
    </citation>
    <scope>NUCLEOTIDE SEQUENCE [LARGE SCALE GENOMIC DNA]</scope>
    <source>
        <strain evidence="3 4">S1510</strain>
    </source>
</reference>
<organism evidence="3 4">
    <name type="scientific">Plantactinospora alkalitolerans</name>
    <dbReference type="NCBI Taxonomy" id="2789879"/>
    <lineage>
        <taxon>Bacteria</taxon>
        <taxon>Bacillati</taxon>
        <taxon>Actinomycetota</taxon>
        <taxon>Actinomycetes</taxon>
        <taxon>Micromonosporales</taxon>
        <taxon>Micromonosporaceae</taxon>
        <taxon>Plantactinospora</taxon>
    </lineage>
</organism>
<evidence type="ECO:0000259" key="2">
    <source>
        <dbReference type="PROSITE" id="PS51534"/>
    </source>
</evidence>
<dbReference type="Proteomes" id="UP000638560">
    <property type="component" value="Unassembled WGS sequence"/>
</dbReference>
<dbReference type="SMART" id="SM00028">
    <property type="entry name" value="TPR"/>
    <property type="match status" value="7"/>
</dbReference>
<dbReference type="Pfam" id="PF12770">
    <property type="entry name" value="CHAT"/>
    <property type="match status" value="1"/>
</dbReference>
<dbReference type="PANTHER" id="PTHR10098">
    <property type="entry name" value="RAPSYN-RELATED"/>
    <property type="match status" value="1"/>
</dbReference>
<feature type="domain" description="SEFIR" evidence="2">
    <location>
        <begin position="25"/>
        <end position="167"/>
    </location>
</feature>